<proteinExistence type="predicted"/>
<dbReference type="EMBL" id="JAUYZG010000004">
    <property type="protein sequence ID" value="KAK2908586.1"/>
    <property type="molecule type" value="Genomic_DNA"/>
</dbReference>
<gene>
    <name evidence="2" type="ORF">Q8A67_004423</name>
</gene>
<dbReference type="AlphaFoldDB" id="A0AA88PY48"/>
<feature type="region of interest" description="Disordered" evidence="1">
    <location>
        <begin position="41"/>
        <end position="67"/>
    </location>
</feature>
<evidence type="ECO:0000256" key="1">
    <source>
        <dbReference type="SAM" id="MobiDB-lite"/>
    </source>
</evidence>
<protein>
    <submittedName>
        <fullName evidence="2">Uncharacterized protein</fullName>
    </submittedName>
</protein>
<keyword evidence="3" id="KW-1185">Reference proteome</keyword>
<name>A0AA88PY48_9TELE</name>
<comment type="caution">
    <text evidence="2">The sequence shown here is derived from an EMBL/GenBank/DDBJ whole genome shotgun (WGS) entry which is preliminary data.</text>
</comment>
<sequence length="67" mass="7625">MVAAQGSQQSVMSRVHRKSKELRAKWLYTYSSLKKKKKKSLQTCPTSVSDEEILPTTGNRGKERVID</sequence>
<dbReference type="Proteomes" id="UP001187343">
    <property type="component" value="Unassembled WGS sequence"/>
</dbReference>
<evidence type="ECO:0000313" key="2">
    <source>
        <dbReference type="EMBL" id="KAK2908586.1"/>
    </source>
</evidence>
<organism evidence="2 3">
    <name type="scientific">Cirrhinus molitorella</name>
    <name type="common">mud carp</name>
    <dbReference type="NCBI Taxonomy" id="172907"/>
    <lineage>
        <taxon>Eukaryota</taxon>
        <taxon>Metazoa</taxon>
        <taxon>Chordata</taxon>
        <taxon>Craniata</taxon>
        <taxon>Vertebrata</taxon>
        <taxon>Euteleostomi</taxon>
        <taxon>Actinopterygii</taxon>
        <taxon>Neopterygii</taxon>
        <taxon>Teleostei</taxon>
        <taxon>Ostariophysi</taxon>
        <taxon>Cypriniformes</taxon>
        <taxon>Cyprinidae</taxon>
        <taxon>Labeoninae</taxon>
        <taxon>Labeonini</taxon>
        <taxon>Cirrhinus</taxon>
    </lineage>
</organism>
<reference evidence="2" key="1">
    <citation type="submission" date="2023-08" db="EMBL/GenBank/DDBJ databases">
        <title>Chromosome-level Genome Assembly of mud carp (Cirrhinus molitorella).</title>
        <authorList>
            <person name="Liu H."/>
        </authorList>
    </citation>
    <scope>NUCLEOTIDE SEQUENCE</scope>
    <source>
        <strain evidence="2">Prfri</strain>
        <tissue evidence="2">Muscle</tissue>
    </source>
</reference>
<accession>A0AA88PY48</accession>
<evidence type="ECO:0000313" key="3">
    <source>
        <dbReference type="Proteomes" id="UP001187343"/>
    </source>
</evidence>